<evidence type="ECO:0008006" key="4">
    <source>
        <dbReference type="Google" id="ProtNLM"/>
    </source>
</evidence>
<keyword evidence="1" id="KW-0472">Membrane</keyword>
<evidence type="ECO:0000313" key="2">
    <source>
        <dbReference type="EMBL" id="GAA2795698.1"/>
    </source>
</evidence>
<organism evidence="2 3">
    <name type="scientific">Saccharopolyspora taberi</name>
    <dbReference type="NCBI Taxonomy" id="60895"/>
    <lineage>
        <taxon>Bacteria</taxon>
        <taxon>Bacillati</taxon>
        <taxon>Actinomycetota</taxon>
        <taxon>Actinomycetes</taxon>
        <taxon>Pseudonocardiales</taxon>
        <taxon>Pseudonocardiaceae</taxon>
        <taxon>Saccharopolyspora</taxon>
    </lineage>
</organism>
<dbReference type="EMBL" id="BAAAUX010000014">
    <property type="protein sequence ID" value="GAA2795698.1"/>
    <property type="molecule type" value="Genomic_DNA"/>
</dbReference>
<dbReference type="RefSeq" id="WP_344680659.1">
    <property type="nucleotide sequence ID" value="NZ_BAAAUX010000014.1"/>
</dbReference>
<dbReference type="Pfam" id="PF17240">
    <property type="entry name" value="DUF5313"/>
    <property type="match status" value="1"/>
</dbReference>
<gene>
    <name evidence="2" type="ORF">GCM10010470_33450</name>
</gene>
<protein>
    <recommendedName>
        <fullName evidence="4">DUF5313 domain-containing protein</fullName>
    </recommendedName>
</protein>
<keyword evidence="1" id="KW-1133">Transmembrane helix</keyword>
<feature type="transmembrane region" description="Helical" evidence="1">
    <location>
        <begin position="62"/>
        <end position="84"/>
    </location>
</feature>
<evidence type="ECO:0000256" key="1">
    <source>
        <dbReference type="SAM" id="Phobius"/>
    </source>
</evidence>
<proteinExistence type="predicted"/>
<comment type="caution">
    <text evidence="2">The sequence shown here is derived from an EMBL/GenBank/DDBJ whole genome shotgun (WGS) entry which is preliminary data.</text>
</comment>
<name>A0ABN3VE27_9PSEU</name>
<dbReference type="Proteomes" id="UP001500979">
    <property type="component" value="Unassembled WGS sequence"/>
</dbReference>
<sequence length="131" mass="14937">MGAVRPNPVLWVWYAFGGRLPERHRDWVLHDVTCRTWVPRHLIRSLVQLTPGLLFLLVPGPMWIKAMALLGGVLLALWYSAAYMEHTSEHRLVKHGFPLGTGRATREEARAAERAESAARYAALYRGHEQE</sequence>
<evidence type="ECO:0000313" key="3">
    <source>
        <dbReference type="Proteomes" id="UP001500979"/>
    </source>
</evidence>
<keyword evidence="1" id="KW-0812">Transmembrane</keyword>
<reference evidence="2 3" key="1">
    <citation type="journal article" date="2019" name="Int. J. Syst. Evol. Microbiol.">
        <title>The Global Catalogue of Microorganisms (GCM) 10K type strain sequencing project: providing services to taxonomists for standard genome sequencing and annotation.</title>
        <authorList>
            <consortium name="The Broad Institute Genomics Platform"/>
            <consortium name="The Broad Institute Genome Sequencing Center for Infectious Disease"/>
            <person name="Wu L."/>
            <person name="Ma J."/>
        </authorList>
    </citation>
    <scope>NUCLEOTIDE SEQUENCE [LARGE SCALE GENOMIC DNA]</scope>
    <source>
        <strain evidence="2 3">JCM 9383</strain>
    </source>
</reference>
<keyword evidence="3" id="KW-1185">Reference proteome</keyword>
<dbReference type="InterPro" id="IPR035197">
    <property type="entry name" value="DUF5313"/>
</dbReference>
<accession>A0ABN3VE27</accession>